<comment type="caution">
    <text evidence="2">The sequence shown here is derived from an EMBL/GenBank/DDBJ whole genome shotgun (WGS) entry which is preliminary data.</text>
</comment>
<keyword evidence="1" id="KW-1133">Transmembrane helix</keyword>
<feature type="transmembrane region" description="Helical" evidence="1">
    <location>
        <begin position="12"/>
        <end position="33"/>
    </location>
</feature>
<dbReference type="Proteomes" id="UP000317990">
    <property type="component" value="Unassembled WGS sequence"/>
</dbReference>
<dbReference type="EMBL" id="SRMO01000001">
    <property type="protein sequence ID" value="TGG96787.1"/>
    <property type="molecule type" value="Genomic_DNA"/>
</dbReference>
<gene>
    <name evidence="2" type="ORF">ERJ67_00010</name>
</gene>
<sequence>MENHDQSGCNFLFIIVGGISIVGGFLWFILTFWEELILTFWEELLVNVLVVLSGVLVFWMVRLAFRFNLNQITKAADRQFSGHVCQFNQRYGVIKSIRVKRNRDNKASILVLIIRIDGDADSRNFQYNEDTQRLSPPGVLGKINTRFLARHGIAIENDLSVESKAIKVSMECLKIVKWANKKLWEFEKILLPLEQTLAKAQGNELLEPSIPKLEKSLRVFSREASKLEKTRDSSLLKLCKIHDFFSVPADLKPILDLDVDSLLDHEDFTELEKSFEEVVRLNDAYHDLSG</sequence>
<feature type="transmembrane region" description="Helical" evidence="1">
    <location>
        <begin position="45"/>
        <end position="65"/>
    </location>
</feature>
<reference evidence="2 3" key="1">
    <citation type="journal article" date="2019" name="mSystems">
        <title>Life at home and on the roam: Genomic adaptions reflect the dual lifestyle of an intracellular, facultative symbiont.</title>
        <authorList>
            <person name="Burgsdorf I."/>
        </authorList>
    </citation>
    <scope>NUCLEOTIDE SEQUENCE [LARGE SCALE GENOMIC DNA]</scope>
    <source>
        <strain evidence="2">277cV</strain>
    </source>
</reference>
<dbReference type="AlphaFoldDB" id="A0A524RRW3"/>
<evidence type="ECO:0000313" key="2">
    <source>
        <dbReference type="EMBL" id="TGG96787.1"/>
    </source>
</evidence>
<evidence type="ECO:0000313" key="3">
    <source>
        <dbReference type="Proteomes" id="UP000317990"/>
    </source>
</evidence>
<protein>
    <submittedName>
        <fullName evidence="2">Uncharacterized protein</fullName>
    </submittedName>
</protein>
<organism evidence="2 3">
    <name type="scientific">Aphanocapsa feldmannii 277cV</name>
    <dbReference type="NCBI Taxonomy" id="2507553"/>
    <lineage>
        <taxon>Bacteria</taxon>
        <taxon>Bacillati</taxon>
        <taxon>Cyanobacteriota</taxon>
        <taxon>Cyanophyceae</taxon>
        <taxon>Oscillatoriophycideae</taxon>
        <taxon>Chroococcales</taxon>
        <taxon>Microcystaceae</taxon>
        <taxon>Aphanocapsa</taxon>
    </lineage>
</organism>
<keyword evidence="1" id="KW-0812">Transmembrane</keyword>
<accession>A0A524RRW3</accession>
<keyword evidence="1" id="KW-0472">Membrane</keyword>
<proteinExistence type="predicted"/>
<evidence type="ECO:0000256" key="1">
    <source>
        <dbReference type="SAM" id="Phobius"/>
    </source>
</evidence>
<name>A0A524RRW3_9CHRO</name>